<name>A0A420WPK5_9PROT</name>
<evidence type="ECO:0000313" key="1">
    <source>
        <dbReference type="EMBL" id="RKQ72795.1"/>
    </source>
</evidence>
<evidence type="ECO:0000313" key="2">
    <source>
        <dbReference type="Proteomes" id="UP000277424"/>
    </source>
</evidence>
<sequence>MTESMRSFARTLNEDEALATGLAERLNGVSGREQAVAETAGFAQANGFDLSEDEASRLINAVGAARNGELSDEDLEGAAGGASLHTFFVPDWFA</sequence>
<reference evidence="1 2" key="1">
    <citation type="submission" date="2018-10" db="EMBL/GenBank/DDBJ databases">
        <title>Comparative analysis of microorganisms from saline springs in Andes Mountain Range, Colombia.</title>
        <authorList>
            <person name="Rubin E."/>
        </authorList>
    </citation>
    <scope>NUCLEOTIDE SEQUENCE [LARGE SCALE GENOMIC DNA]</scope>
    <source>
        <strain evidence="1 2">USBA 36</strain>
    </source>
</reference>
<organism evidence="1 2">
    <name type="scientific">Oceanibaculum indicum</name>
    <dbReference type="NCBI Taxonomy" id="526216"/>
    <lineage>
        <taxon>Bacteria</taxon>
        <taxon>Pseudomonadati</taxon>
        <taxon>Pseudomonadota</taxon>
        <taxon>Alphaproteobacteria</taxon>
        <taxon>Rhodospirillales</taxon>
        <taxon>Oceanibaculaceae</taxon>
        <taxon>Oceanibaculum</taxon>
    </lineage>
</organism>
<proteinExistence type="predicted"/>
<protein>
    <submittedName>
        <fullName evidence="1">Uncharacterized protein</fullName>
    </submittedName>
</protein>
<dbReference type="EMBL" id="RBIG01000001">
    <property type="protein sequence ID" value="RKQ72795.1"/>
    <property type="molecule type" value="Genomic_DNA"/>
</dbReference>
<dbReference type="AlphaFoldDB" id="A0A420WPK5"/>
<comment type="caution">
    <text evidence="1">The sequence shown here is derived from an EMBL/GenBank/DDBJ whole genome shotgun (WGS) entry which is preliminary data.</text>
</comment>
<accession>A0A420WPK5</accession>
<dbReference type="Proteomes" id="UP000277424">
    <property type="component" value="Unassembled WGS sequence"/>
</dbReference>
<gene>
    <name evidence="1" type="ORF">BCL74_0564</name>
</gene>